<evidence type="ECO:0000313" key="3">
    <source>
        <dbReference type="Proteomes" id="UP001153269"/>
    </source>
</evidence>
<dbReference type="Pfam" id="PF25387">
    <property type="entry name" value="ADGRF3_N"/>
    <property type="match status" value="3"/>
</dbReference>
<evidence type="ECO:0000313" key="2">
    <source>
        <dbReference type="EMBL" id="CAB1439325.1"/>
    </source>
</evidence>
<sequence>MYGSCDNITSDTCGCINAIPADGQHCQPVDQYNFTFCSVTTTTPSPTTSTVLYEYIITIELNTTDVTEIDRLRNISYPVSISNNTQVSGMNISTVCSQSSSGYQCRCEDQYRWSCDQCFMYGSCDNITSDTCGCINAIPADGQHCQPVDQYTSPVLYEYIITIELNTTDVTETDRLRNISYPVSISNNTQVSGMNISTVTTTTPSPTTSTVLYEYIITIELNTTDVTEIDRLRNISYPVSISNNTQVSGMNISTVCSQSSSGYQCRCEDQYRWSCDQCFMYGSCDNITSDTCGCINAIPADGQHCQPVDQYNFTFCSATTTSPSPTTSTVLYEYIITIELNTTDVTEIDRLRNISYPVSISNNTQVSGMNISTVCSLSSSGYQCRCEDQYRWSCDQCFMYGSCDNITSDTCGCINAIPADGQHCQPLTAQRQALNNSWLPSTPMLNFVPVTPEAEAPRGSLGAARCFSLRCDWHKAVQRSTGSTGDIISAARRFSVASVSVVNSQAPGR</sequence>
<dbReference type="PANTHER" id="PTHR45813">
    <property type="entry name" value="IG-LIKE DOMAIN-CONTAINING PROTEIN"/>
    <property type="match status" value="1"/>
</dbReference>
<dbReference type="InterPro" id="IPR057400">
    <property type="entry name" value="ADGRF3/5_N"/>
</dbReference>
<proteinExistence type="predicted"/>
<dbReference type="PANTHER" id="PTHR45813:SF4">
    <property type="entry name" value="ADHESION G PROTEIN-COUPLED RECEPTOR F5"/>
    <property type="match status" value="1"/>
</dbReference>
<feature type="domain" description="ADGRF3/5-like N-terminal" evidence="1">
    <location>
        <begin position="253"/>
        <end position="308"/>
    </location>
</feature>
<keyword evidence="3" id="KW-1185">Reference proteome</keyword>
<name>A0A9N7UYV5_PLEPL</name>
<dbReference type="GO" id="GO:0004930">
    <property type="term" value="F:G protein-coupled receptor activity"/>
    <property type="evidence" value="ECO:0007669"/>
    <property type="project" value="TreeGrafter"/>
</dbReference>
<protein>
    <recommendedName>
        <fullName evidence="1">ADGRF3/5-like N-terminal domain-containing protein</fullName>
    </recommendedName>
</protein>
<evidence type="ECO:0000259" key="1">
    <source>
        <dbReference type="Pfam" id="PF25387"/>
    </source>
</evidence>
<dbReference type="Proteomes" id="UP001153269">
    <property type="component" value="Unassembled WGS sequence"/>
</dbReference>
<dbReference type="GO" id="GO:0007189">
    <property type="term" value="P:adenylate cyclase-activating G protein-coupled receptor signaling pathway"/>
    <property type="evidence" value="ECO:0007669"/>
    <property type="project" value="TreeGrafter"/>
</dbReference>
<dbReference type="EMBL" id="CADEAL010002266">
    <property type="protein sequence ID" value="CAB1439325.1"/>
    <property type="molecule type" value="Genomic_DNA"/>
</dbReference>
<feature type="domain" description="ADGRF3/5-like N-terminal" evidence="1">
    <location>
        <begin position="93"/>
        <end position="148"/>
    </location>
</feature>
<organism evidence="2 3">
    <name type="scientific">Pleuronectes platessa</name>
    <name type="common">European plaice</name>
    <dbReference type="NCBI Taxonomy" id="8262"/>
    <lineage>
        <taxon>Eukaryota</taxon>
        <taxon>Metazoa</taxon>
        <taxon>Chordata</taxon>
        <taxon>Craniata</taxon>
        <taxon>Vertebrata</taxon>
        <taxon>Euteleostomi</taxon>
        <taxon>Actinopterygii</taxon>
        <taxon>Neopterygii</taxon>
        <taxon>Teleostei</taxon>
        <taxon>Neoteleostei</taxon>
        <taxon>Acanthomorphata</taxon>
        <taxon>Carangaria</taxon>
        <taxon>Pleuronectiformes</taxon>
        <taxon>Pleuronectoidei</taxon>
        <taxon>Pleuronectidae</taxon>
        <taxon>Pleuronectes</taxon>
    </lineage>
</organism>
<feature type="domain" description="ADGRF3/5-like N-terminal" evidence="1">
    <location>
        <begin position="372"/>
        <end position="428"/>
    </location>
</feature>
<reference evidence="2" key="1">
    <citation type="submission" date="2020-03" db="EMBL/GenBank/DDBJ databases">
        <authorList>
            <person name="Weist P."/>
        </authorList>
    </citation>
    <scope>NUCLEOTIDE SEQUENCE</scope>
</reference>
<accession>A0A9N7UYV5</accession>
<dbReference type="InterPro" id="IPR051587">
    <property type="entry name" value="Adhesion_GPCR"/>
</dbReference>
<comment type="caution">
    <text evidence="2">The sequence shown here is derived from an EMBL/GenBank/DDBJ whole genome shotgun (WGS) entry which is preliminary data.</text>
</comment>
<gene>
    <name evidence="2" type="ORF">PLEPLA_LOCUS27128</name>
</gene>
<dbReference type="AlphaFoldDB" id="A0A9N7UYV5"/>